<evidence type="ECO:0000256" key="8">
    <source>
        <dbReference type="ARBA" id="ARBA00022777"/>
    </source>
</evidence>
<evidence type="ECO:0000256" key="11">
    <source>
        <dbReference type="ARBA" id="ARBA00023154"/>
    </source>
</evidence>
<evidence type="ECO:0000256" key="9">
    <source>
        <dbReference type="ARBA" id="ARBA00022840"/>
    </source>
</evidence>
<comment type="pathway">
    <text evidence="4 14">Amino-acid biosynthesis; L-threonine biosynthesis; L-threonine from L-aspartate: step 1/5.</text>
</comment>
<reference evidence="16" key="1">
    <citation type="submission" date="2024-03" db="EMBL/GenBank/DDBJ databases">
        <title>Human intestinal bacterial collection.</title>
        <authorList>
            <person name="Pauvert C."/>
            <person name="Hitch T.C.A."/>
            <person name="Clavel T."/>
        </authorList>
    </citation>
    <scope>NUCLEOTIDE SEQUENCE [LARGE SCALE GENOMIC DNA]</scope>
    <source>
        <strain evidence="16">CLA-AA-H89B</strain>
    </source>
</reference>
<dbReference type="InterPro" id="IPR001048">
    <property type="entry name" value="Asp/Glu/Uridylate_kinase"/>
</dbReference>
<evidence type="ECO:0000256" key="14">
    <source>
        <dbReference type="RuleBase" id="RU004249"/>
    </source>
</evidence>
<dbReference type="PROSITE" id="PS00324">
    <property type="entry name" value="ASPARTOKINASE"/>
    <property type="match status" value="1"/>
</dbReference>
<dbReference type="CDD" id="cd04916">
    <property type="entry name" value="ACT_AKiii-YclM-BS_2"/>
    <property type="match status" value="1"/>
</dbReference>
<keyword evidence="11" id="KW-0457">Lysine biosynthesis</keyword>
<keyword evidence="9" id="KW-0067">ATP-binding</keyword>
<comment type="similarity">
    <text evidence="5 13">Belongs to the aspartokinase family.</text>
</comment>
<comment type="pathway">
    <text evidence="2 14">Amino-acid biosynthesis; L-lysine biosynthesis via DAP pathway; (S)-tetrahydrodipicolinate from L-aspartate: step 1/4.</text>
</comment>
<dbReference type="InterPro" id="IPR005260">
    <property type="entry name" value="Asp_kin_monofn"/>
</dbReference>
<dbReference type="InterPro" id="IPR001341">
    <property type="entry name" value="Asp_kinase"/>
</dbReference>
<dbReference type="Pfam" id="PF00696">
    <property type="entry name" value="AA_kinase"/>
    <property type="match status" value="1"/>
</dbReference>
<comment type="caution">
    <text evidence="16">The sequence shown here is derived from an EMBL/GenBank/DDBJ whole genome shotgun (WGS) entry which is preliminary data.</text>
</comment>
<dbReference type="InterPro" id="IPR054352">
    <property type="entry name" value="ACT_Aspartokinase"/>
</dbReference>
<dbReference type="InterPro" id="IPR045865">
    <property type="entry name" value="ACT-like_dom_sf"/>
</dbReference>
<organism evidence="16 17">
    <name type="scientific">Lachnospira intestinalis</name>
    <dbReference type="NCBI Taxonomy" id="3133158"/>
    <lineage>
        <taxon>Bacteria</taxon>
        <taxon>Bacillati</taxon>
        <taxon>Bacillota</taxon>
        <taxon>Clostridia</taxon>
        <taxon>Lachnospirales</taxon>
        <taxon>Lachnospiraceae</taxon>
        <taxon>Lachnospira</taxon>
    </lineage>
</organism>
<evidence type="ECO:0000256" key="3">
    <source>
        <dbReference type="ARBA" id="ARBA00004986"/>
    </source>
</evidence>
<dbReference type="PANTHER" id="PTHR21499:SF67">
    <property type="entry name" value="ASPARTOKINASE 3"/>
    <property type="match status" value="1"/>
</dbReference>
<dbReference type="PIRSF" id="PIRSF000726">
    <property type="entry name" value="Asp_kin"/>
    <property type="match status" value="1"/>
</dbReference>
<feature type="domain" description="ACT" evidence="15">
    <location>
        <begin position="376"/>
        <end position="438"/>
    </location>
</feature>
<evidence type="ECO:0000256" key="10">
    <source>
        <dbReference type="ARBA" id="ARBA00022915"/>
    </source>
</evidence>
<comment type="pathway">
    <text evidence="3 14">Amino-acid biosynthesis; L-methionine biosynthesis via de novo pathway; L-homoserine from L-aspartate: step 1/3.</text>
</comment>
<accession>A0ABV1H3I7</accession>
<dbReference type="Gene3D" id="3.40.1160.10">
    <property type="entry name" value="Acetylglutamate kinase-like"/>
    <property type="match status" value="1"/>
</dbReference>
<evidence type="ECO:0000256" key="6">
    <source>
        <dbReference type="ARBA" id="ARBA00022679"/>
    </source>
</evidence>
<dbReference type="SUPFAM" id="SSF53633">
    <property type="entry name" value="Carbamate kinase-like"/>
    <property type="match status" value="1"/>
</dbReference>
<evidence type="ECO:0000256" key="7">
    <source>
        <dbReference type="ARBA" id="ARBA00022741"/>
    </source>
</evidence>
<protein>
    <recommendedName>
        <fullName evidence="13">Aspartokinase</fullName>
        <ecNumber evidence="13">2.7.2.4</ecNumber>
    </recommendedName>
</protein>
<dbReference type="NCBIfam" id="TIGR00657">
    <property type="entry name" value="asp_kinases"/>
    <property type="match status" value="1"/>
</dbReference>
<keyword evidence="7" id="KW-0547">Nucleotide-binding</keyword>
<keyword evidence="17" id="KW-1185">Reference proteome</keyword>
<dbReference type="InterPro" id="IPR002912">
    <property type="entry name" value="ACT_dom"/>
</dbReference>
<keyword evidence="6 13" id="KW-0808">Transferase</keyword>
<evidence type="ECO:0000256" key="13">
    <source>
        <dbReference type="RuleBase" id="RU003448"/>
    </source>
</evidence>
<evidence type="ECO:0000313" key="17">
    <source>
        <dbReference type="Proteomes" id="UP001546774"/>
    </source>
</evidence>
<evidence type="ECO:0000256" key="1">
    <source>
        <dbReference type="ARBA" id="ARBA00003121"/>
    </source>
</evidence>
<dbReference type="CDD" id="cd04911">
    <property type="entry name" value="ACT_AKiii-YclM-BS_1"/>
    <property type="match status" value="1"/>
</dbReference>
<evidence type="ECO:0000256" key="12">
    <source>
        <dbReference type="ARBA" id="ARBA00047872"/>
    </source>
</evidence>
<keyword evidence="8 13" id="KW-0418">Kinase</keyword>
<dbReference type="PROSITE" id="PS51671">
    <property type="entry name" value="ACT"/>
    <property type="match status" value="1"/>
</dbReference>
<dbReference type="PANTHER" id="PTHR21499">
    <property type="entry name" value="ASPARTATE KINASE"/>
    <property type="match status" value="1"/>
</dbReference>
<keyword evidence="14" id="KW-0028">Amino-acid biosynthesis</keyword>
<dbReference type="Pfam" id="PF22468">
    <property type="entry name" value="ACT_9"/>
    <property type="match status" value="1"/>
</dbReference>
<dbReference type="NCBIfam" id="NF006540">
    <property type="entry name" value="PRK09034.1"/>
    <property type="match status" value="1"/>
</dbReference>
<dbReference type="InterPro" id="IPR018042">
    <property type="entry name" value="Aspartate_kinase_CS"/>
</dbReference>
<comment type="catalytic activity">
    <reaction evidence="12 13">
        <text>L-aspartate + ATP = 4-phospho-L-aspartate + ADP</text>
        <dbReference type="Rhea" id="RHEA:23776"/>
        <dbReference type="ChEBI" id="CHEBI:29991"/>
        <dbReference type="ChEBI" id="CHEBI:30616"/>
        <dbReference type="ChEBI" id="CHEBI:57535"/>
        <dbReference type="ChEBI" id="CHEBI:456216"/>
        <dbReference type="EC" id="2.7.2.4"/>
    </reaction>
</comment>
<proteinExistence type="inferred from homology"/>
<evidence type="ECO:0000256" key="2">
    <source>
        <dbReference type="ARBA" id="ARBA00004766"/>
    </source>
</evidence>
<evidence type="ECO:0000313" key="16">
    <source>
        <dbReference type="EMBL" id="MEQ2554262.1"/>
    </source>
</evidence>
<name>A0ABV1H3I7_9FIRM</name>
<dbReference type="EC" id="2.7.2.4" evidence="13"/>
<sequence>MVKVVKFGGSSLASAEQFKKVGNIIRAEESRRYVVPSAPGKRFSEDTKVTDMLYKCYAEAEEGKNFDKSLKAIKERYNEIIKGLGLKLSLEEQFETIKKQFAAKAGKDYAASRGEYLNGIIMANYLGYEFIDAATVICFDKNGEFESEKTNQVMSERLANTENAVIPGFYGAMPNGQVKTFSRGGSDVTGSIVARALKADVYENWTDVSGFLVADPRIVENPKPIAIITYKELRELSYMGASVLHESAIFPVRKEGIPINIRNTNAPEDKGTMIVETTCSIPECIITGIAGKKGFVAINIDKDMMNSEIGFGRKVLQVFEDNGISFEHMPSGIDTMTVIVHQDEFVEKEQKVLAELHRAVNPDSIELESNLALIAVVGRGMKNSVGNAANVISALSNAKINVKMIDQGSSELNIIVGVRNRYFEAAIRAIYDVFIPQK</sequence>
<evidence type="ECO:0000256" key="4">
    <source>
        <dbReference type="ARBA" id="ARBA00005139"/>
    </source>
</evidence>
<gene>
    <name evidence="16" type="ORF">WMO37_04420</name>
</gene>
<dbReference type="GO" id="GO:0004072">
    <property type="term" value="F:aspartate kinase activity"/>
    <property type="evidence" value="ECO:0007669"/>
    <property type="project" value="UniProtKB-EC"/>
</dbReference>
<dbReference type="Proteomes" id="UP001546774">
    <property type="component" value="Unassembled WGS sequence"/>
</dbReference>
<evidence type="ECO:0000259" key="15">
    <source>
        <dbReference type="PROSITE" id="PS51671"/>
    </source>
</evidence>
<keyword evidence="10" id="KW-0220">Diaminopimelate biosynthesis</keyword>
<evidence type="ECO:0000256" key="5">
    <source>
        <dbReference type="ARBA" id="ARBA00010122"/>
    </source>
</evidence>
<dbReference type="SUPFAM" id="SSF55021">
    <property type="entry name" value="ACT-like"/>
    <property type="match status" value="2"/>
</dbReference>
<dbReference type="EMBL" id="JBBMFS010000003">
    <property type="protein sequence ID" value="MEQ2554262.1"/>
    <property type="molecule type" value="Genomic_DNA"/>
</dbReference>
<comment type="function">
    <text evidence="1">Catalyzes the phosphorylation of the beta-carboxyl group of aspartic acid with ATP to yield 4-phospho-L-aspartate, which is involved in the branched biosynthetic pathway leading to the biosynthesis of amino acids threonine, isoleucine and methionine.</text>
</comment>
<dbReference type="Gene3D" id="3.30.2130.10">
    <property type="entry name" value="VC0802-like"/>
    <property type="match status" value="1"/>
</dbReference>
<dbReference type="InterPro" id="IPR036393">
    <property type="entry name" value="AceGlu_kinase-like_sf"/>
</dbReference>